<comment type="similarity">
    <text evidence="5">Belongs to the purine/pyrimidine phosphoribosyltransferase family. Xpt subfamily.</text>
</comment>
<dbReference type="NCBIfam" id="NF006671">
    <property type="entry name" value="PRK09219.1"/>
    <property type="match status" value="1"/>
</dbReference>
<dbReference type="CDD" id="cd06223">
    <property type="entry name" value="PRTases_typeI"/>
    <property type="match status" value="1"/>
</dbReference>
<comment type="caution">
    <text evidence="5">Lacks conserved residue(s) required for the propagation of feature annotation.</text>
</comment>
<dbReference type="AlphaFoldDB" id="A0A9J6QXN2"/>
<dbReference type="EC" id="2.4.2.22" evidence="5 6"/>
<dbReference type="GO" id="GO:0000310">
    <property type="term" value="F:xanthine phosphoribosyltransferase activity"/>
    <property type="evidence" value="ECO:0007669"/>
    <property type="project" value="UniProtKB-UniRule"/>
</dbReference>
<dbReference type="GO" id="GO:0046110">
    <property type="term" value="P:xanthine metabolic process"/>
    <property type="evidence" value="ECO:0007669"/>
    <property type="project" value="UniProtKB-UniRule"/>
</dbReference>
<evidence type="ECO:0000259" key="7">
    <source>
        <dbReference type="Pfam" id="PF00156"/>
    </source>
</evidence>
<dbReference type="InterPro" id="IPR050118">
    <property type="entry name" value="Pur/Pyrimidine_PRTase"/>
</dbReference>
<name>A0A9J6QXN2_9FIRM</name>
<dbReference type="InterPro" id="IPR029057">
    <property type="entry name" value="PRTase-like"/>
</dbReference>
<dbReference type="NCBIfam" id="TIGR01744">
    <property type="entry name" value="XPRTase"/>
    <property type="match status" value="1"/>
</dbReference>
<dbReference type="PANTHER" id="PTHR43864">
    <property type="entry name" value="HYPOXANTHINE/GUANINE PHOSPHORIBOSYLTRANSFERASE"/>
    <property type="match status" value="1"/>
</dbReference>
<dbReference type="RefSeq" id="WP_148398783.1">
    <property type="nucleotide sequence ID" value="NZ_JAJAGH010000012.1"/>
</dbReference>
<comment type="pathway">
    <text evidence="5">Purine metabolism; XMP biosynthesis via salvage pathway; XMP from xanthine: step 1/1.</text>
</comment>
<evidence type="ECO:0000256" key="6">
    <source>
        <dbReference type="NCBIfam" id="TIGR01744"/>
    </source>
</evidence>
<protein>
    <recommendedName>
        <fullName evidence="5 6">Xanthine phosphoribosyltransferase</fullName>
        <shortName evidence="5">XPRTase</shortName>
        <ecNumber evidence="5 6">2.4.2.22</ecNumber>
    </recommendedName>
</protein>
<evidence type="ECO:0000256" key="1">
    <source>
        <dbReference type="ARBA" id="ARBA00022490"/>
    </source>
</evidence>
<dbReference type="GO" id="GO:0005737">
    <property type="term" value="C:cytoplasm"/>
    <property type="evidence" value="ECO:0007669"/>
    <property type="project" value="UniProtKB-SubCell"/>
</dbReference>
<feature type="domain" description="Phosphoribosyltransferase" evidence="7">
    <location>
        <begin position="43"/>
        <end position="158"/>
    </location>
</feature>
<evidence type="ECO:0000313" key="8">
    <source>
        <dbReference type="EMBL" id="MCU7380254.1"/>
    </source>
</evidence>
<dbReference type="Pfam" id="PF00156">
    <property type="entry name" value="Pribosyltran"/>
    <property type="match status" value="1"/>
</dbReference>
<comment type="function">
    <text evidence="5">Converts the preformed base xanthine, a product of nucleic acid breakdown, to xanthosine 5'-monophosphate (XMP), so it can be reused for RNA or DNA synthesis.</text>
</comment>
<feature type="binding site" evidence="5">
    <location>
        <position position="157"/>
    </location>
    <ligand>
        <name>xanthine</name>
        <dbReference type="ChEBI" id="CHEBI:17712"/>
    </ligand>
</feature>
<reference evidence="8" key="1">
    <citation type="submission" date="2022-09" db="EMBL/GenBank/DDBJ databases">
        <title>Culturomic study of gut microbiota in children with autism spectrum disorder.</title>
        <authorList>
            <person name="Efimov B.A."/>
            <person name="Chaplin A.V."/>
            <person name="Sokolova S.R."/>
            <person name="Pikina A.P."/>
            <person name="Korzhanova M."/>
            <person name="Belova V."/>
            <person name="Korostin D."/>
        </authorList>
    </citation>
    <scope>NUCLEOTIDE SEQUENCE</scope>
    <source>
        <strain evidence="8">ASD5510</strain>
    </source>
</reference>
<dbReference type="Gene3D" id="3.40.50.2020">
    <property type="match status" value="1"/>
</dbReference>
<dbReference type="SUPFAM" id="SSF53271">
    <property type="entry name" value="PRTase-like"/>
    <property type="match status" value="1"/>
</dbReference>
<keyword evidence="1 5" id="KW-0963">Cytoplasm</keyword>
<gene>
    <name evidence="5" type="primary">xpt</name>
    <name evidence="8" type="ORF">OBO34_18135</name>
</gene>
<evidence type="ECO:0000256" key="3">
    <source>
        <dbReference type="ARBA" id="ARBA00022679"/>
    </source>
</evidence>
<evidence type="ECO:0000256" key="2">
    <source>
        <dbReference type="ARBA" id="ARBA00022676"/>
    </source>
</evidence>
<keyword evidence="2 5" id="KW-0328">Glycosyltransferase</keyword>
<comment type="catalytic activity">
    <reaction evidence="5">
        <text>XMP + diphosphate = xanthine + 5-phospho-alpha-D-ribose 1-diphosphate</text>
        <dbReference type="Rhea" id="RHEA:10800"/>
        <dbReference type="ChEBI" id="CHEBI:17712"/>
        <dbReference type="ChEBI" id="CHEBI:33019"/>
        <dbReference type="ChEBI" id="CHEBI:57464"/>
        <dbReference type="ChEBI" id="CHEBI:58017"/>
        <dbReference type="EC" id="2.4.2.22"/>
    </reaction>
</comment>
<dbReference type="EMBL" id="JAOSHN010000008">
    <property type="protein sequence ID" value="MCU7380254.1"/>
    <property type="molecule type" value="Genomic_DNA"/>
</dbReference>
<dbReference type="Proteomes" id="UP001065549">
    <property type="component" value="Unassembled WGS sequence"/>
</dbReference>
<evidence type="ECO:0000256" key="4">
    <source>
        <dbReference type="ARBA" id="ARBA00022726"/>
    </source>
</evidence>
<proteinExistence type="inferred from homology"/>
<feature type="binding site" evidence="5">
    <location>
        <begin position="129"/>
        <end position="133"/>
    </location>
    <ligand>
        <name>5-phospho-alpha-D-ribose 1-diphosphate</name>
        <dbReference type="ChEBI" id="CHEBI:58017"/>
    </ligand>
</feature>
<keyword evidence="3 5" id="KW-0808">Transferase</keyword>
<organism evidence="8 9">
    <name type="scientific">Hominibacterium faecale</name>
    <dbReference type="NCBI Taxonomy" id="2839743"/>
    <lineage>
        <taxon>Bacteria</taxon>
        <taxon>Bacillati</taxon>
        <taxon>Bacillota</taxon>
        <taxon>Clostridia</taxon>
        <taxon>Peptostreptococcales</taxon>
        <taxon>Anaerovoracaceae</taxon>
        <taxon>Hominibacterium</taxon>
    </lineage>
</organism>
<dbReference type="GO" id="GO:0032265">
    <property type="term" value="P:XMP salvage"/>
    <property type="evidence" value="ECO:0007669"/>
    <property type="project" value="UniProtKB-UniRule"/>
</dbReference>
<evidence type="ECO:0000313" key="9">
    <source>
        <dbReference type="Proteomes" id="UP001065549"/>
    </source>
</evidence>
<comment type="subunit">
    <text evidence="5">Homodimer.</text>
</comment>
<keyword evidence="4 5" id="KW-0660">Purine salvage</keyword>
<keyword evidence="9" id="KW-1185">Reference proteome</keyword>
<dbReference type="HAMAP" id="MF_01184">
    <property type="entry name" value="XPRTase"/>
    <property type="match status" value="1"/>
</dbReference>
<feature type="binding site" evidence="5">
    <location>
        <position position="27"/>
    </location>
    <ligand>
        <name>xanthine</name>
        <dbReference type="ChEBI" id="CHEBI:17712"/>
    </ligand>
</feature>
<dbReference type="InterPro" id="IPR010079">
    <property type="entry name" value="Xanthine_PRibTrfase"/>
</dbReference>
<dbReference type="PANTHER" id="PTHR43864:SF1">
    <property type="entry name" value="XANTHINE PHOSPHORIBOSYLTRANSFERASE"/>
    <property type="match status" value="1"/>
</dbReference>
<sequence>MEALKDKIIREGQAVGTGIVKVDGFLNHQIDVKFMDEIGKEFRRRFADIEVDKILTVEASGIGIACMTAPYFGYPPVVFAKKTTPSTMTEDFYGAEAKSFTKGTVSIIRVAKKYLHEGDRVLILDDFLAHGQAALAMTQLVQQAGAKVLGIGAVIEKGFQGGGQKLRQAGFRLESLAVIEKIDDGTIAFV</sequence>
<dbReference type="GO" id="GO:0006166">
    <property type="term" value="P:purine ribonucleoside salvage"/>
    <property type="evidence" value="ECO:0007669"/>
    <property type="project" value="UniProtKB-KW"/>
</dbReference>
<comment type="caution">
    <text evidence="8">The sequence shown here is derived from an EMBL/GenBank/DDBJ whole genome shotgun (WGS) entry which is preliminary data.</text>
</comment>
<dbReference type="InterPro" id="IPR000836">
    <property type="entry name" value="PRTase_dom"/>
</dbReference>
<accession>A0A9J6QXN2</accession>
<comment type="subcellular location">
    <subcellularLocation>
        <location evidence="5">Cytoplasm</location>
    </subcellularLocation>
</comment>
<evidence type="ECO:0000256" key="5">
    <source>
        <dbReference type="HAMAP-Rule" id="MF_01184"/>
    </source>
</evidence>